<organism evidence="3 4">
    <name type="scientific">Ohtaekwangia koreensis</name>
    <dbReference type="NCBI Taxonomy" id="688867"/>
    <lineage>
        <taxon>Bacteria</taxon>
        <taxon>Pseudomonadati</taxon>
        <taxon>Bacteroidota</taxon>
        <taxon>Cytophagia</taxon>
        <taxon>Cytophagales</taxon>
        <taxon>Fulvivirgaceae</taxon>
        <taxon>Ohtaekwangia</taxon>
    </lineage>
</organism>
<dbReference type="Gene3D" id="2.60.120.560">
    <property type="entry name" value="Exo-inulinase, domain 1"/>
    <property type="match status" value="1"/>
</dbReference>
<sequence>MQKANQLLIALAFISAGNLAYAQEQQSKKTPESTEIWEPQPRVITPAEKVGDAPSDATVLFDGKSFDNWVTIDGTAPKWTLKDGAMTVAAGAKDIKTKKEFGDFQLHVEWRSPAEVDPKQTGQGRGNSGIFLQERYEVQVLDNYNNKTYANGQASSIYKQHIPLINACRKPGEWQVYEIFFTAPRFNSEGRVISPAYVTVTHNGILSLNHVAVWGPTEYIGLPVYKAYEKGPIRLQDHGNAVSFRNIWIREL</sequence>
<feature type="signal peptide" evidence="1">
    <location>
        <begin position="1"/>
        <end position="22"/>
    </location>
</feature>
<protein>
    <recommendedName>
        <fullName evidence="2">3-keto-alpha-glucoside-1,2-lyase/3-keto-2-hydroxy-glucal hydratase domain-containing protein</fullName>
    </recommendedName>
</protein>
<dbReference type="OrthoDB" id="176168at2"/>
<keyword evidence="4" id="KW-1185">Reference proteome</keyword>
<dbReference type="Proteomes" id="UP000190961">
    <property type="component" value="Unassembled WGS sequence"/>
</dbReference>
<dbReference type="EMBL" id="FUZU01000001">
    <property type="protein sequence ID" value="SKC59737.1"/>
    <property type="molecule type" value="Genomic_DNA"/>
</dbReference>
<feature type="domain" description="3-keto-alpha-glucoside-1,2-lyase/3-keto-2-hydroxy-glucal hydratase" evidence="2">
    <location>
        <begin position="57"/>
        <end position="250"/>
    </location>
</feature>
<feature type="chain" id="PRO_5013046836" description="3-keto-alpha-glucoside-1,2-lyase/3-keto-2-hydroxy-glucal hydratase domain-containing protein" evidence="1">
    <location>
        <begin position="23"/>
        <end position="252"/>
    </location>
</feature>
<dbReference type="AlphaFoldDB" id="A0A1T5K7Q6"/>
<evidence type="ECO:0000313" key="3">
    <source>
        <dbReference type="EMBL" id="SKC59737.1"/>
    </source>
</evidence>
<dbReference type="Pfam" id="PF06439">
    <property type="entry name" value="3keto-disac_hyd"/>
    <property type="match status" value="1"/>
</dbReference>
<accession>A0A1T5K7Q6</accession>
<dbReference type="InterPro" id="IPR010496">
    <property type="entry name" value="AL/BT2_dom"/>
</dbReference>
<name>A0A1T5K7Q6_9BACT</name>
<reference evidence="3 4" key="1">
    <citation type="submission" date="2017-02" db="EMBL/GenBank/DDBJ databases">
        <authorList>
            <person name="Peterson S.W."/>
        </authorList>
    </citation>
    <scope>NUCLEOTIDE SEQUENCE [LARGE SCALE GENOMIC DNA]</scope>
    <source>
        <strain evidence="3 4">DSM 25262</strain>
    </source>
</reference>
<proteinExistence type="predicted"/>
<dbReference type="RefSeq" id="WP_079686412.1">
    <property type="nucleotide sequence ID" value="NZ_FUZU01000001.1"/>
</dbReference>
<dbReference type="GO" id="GO:0016787">
    <property type="term" value="F:hydrolase activity"/>
    <property type="evidence" value="ECO:0007669"/>
    <property type="project" value="InterPro"/>
</dbReference>
<evidence type="ECO:0000259" key="2">
    <source>
        <dbReference type="Pfam" id="PF06439"/>
    </source>
</evidence>
<evidence type="ECO:0000313" key="4">
    <source>
        <dbReference type="Proteomes" id="UP000190961"/>
    </source>
</evidence>
<dbReference type="STRING" id="688867.SAMN05660236_1902"/>
<keyword evidence="1" id="KW-0732">Signal</keyword>
<gene>
    <name evidence="3" type="ORF">SAMN05660236_1902</name>
</gene>
<evidence type="ECO:0000256" key="1">
    <source>
        <dbReference type="SAM" id="SignalP"/>
    </source>
</evidence>